<dbReference type="Proteomes" id="UP000252004">
    <property type="component" value="Plasmid unnamed2"/>
</dbReference>
<proteinExistence type="predicted"/>
<dbReference type="RefSeq" id="WP_114059384.1">
    <property type="nucleotide sequence ID" value="NZ_CP030864.1"/>
</dbReference>
<geneLocation type="plasmid" evidence="1 2">
    <name>unnamed2</name>
</geneLocation>
<accession>A0A344UBF3</accession>
<sequence>MTRKELAEWLRSLRPSWFSYSRMAQTSKEMGHPASVAALCRADKGRSLPPWRTVEAYVRCCGGSVADAKKLWQRAAKAAVDARGTAVALPRSAPALPYVVEPADLLQAMRELRLAAGQPTLRTLEERAAVPGAGGVSRLPSTTIGDVLKGRRGCSETVLLHFVRACGVTREQEIRQWADAWHRVEAYKREGAASRYTRAS</sequence>
<gene>
    <name evidence="1" type="ORF">C0216_32605</name>
</gene>
<dbReference type="KEGG" id="sgz:C0216_32605"/>
<organism evidence="1 2">
    <name type="scientific">Streptomyces globosus</name>
    <dbReference type="NCBI Taxonomy" id="68209"/>
    <lineage>
        <taxon>Bacteria</taxon>
        <taxon>Bacillati</taxon>
        <taxon>Actinomycetota</taxon>
        <taxon>Actinomycetes</taxon>
        <taxon>Kitasatosporales</taxon>
        <taxon>Streptomycetaceae</taxon>
        <taxon>Streptomyces</taxon>
    </lineage>
</organism>
<dbReference type="EMBL" id="CP030864">
    <property type="protein sequence ID" value="AXE28224.1"/>
    <property type="molecule type" value="Genomic_DNA"/>
</dbReference>
<name>A0A344UBF3_9ACTN</name>
<dbReference type="AlphaFoldDB" id="A0A344UBF3"/>
<evidence type="ECO:0000313" key="1">
    <source>
        <dbReference type="EMBL" id="AXE28224.1"/>
    </source>
</evidence>
<reference evidence="1 2" key="1">
    <citation type="submission" date="2018-01" db="EMBL/GenBank/DDBJ databases">
        <title>Draft genome Sequence of streptomyces globosus LZH-48.</title>
        <authorList>
            <person name="Ran K."/>
            <person name="Li Z."/>
            <person name="Wei S."/>
            <person name="Dong R."/>
        </authorList>
    </citation>
    <scope>NUCLEOTIDE SEQUENCE [LARGE SCALE GENOMIC DNA]</scope>
    <source>
        <strain evidence="1 2">LZH-48</strain>
        <plasmid evidence="1 2">unnamed2</plasmid>
    </source>
</reference>
<keyword evidence="2" id="KW-1185">Reference proteome</keyword>
<dbReference type="OrthoDB" id="4162271at2"/>
<keyword evidence="1" id="KW-0614">Plasmid</keyword>
<protein>
    <submittedName>
        <fullName evidence="1">Uncharacterized protein</fullName>
    </submittedName>
</protein>
<evidence type="ECO:0000313" key="2">
    <source>
        <dbReference type="Proteomes" id="UP000252004"/>
    </source>
</evidence>